<dbReference type="Pfam" id="PF07690">
    <property type="entry name" value="MFS_1"/>
    <property type="match status" value="1"/>
</dbReference>
<dbReference type="PROSITE" id="PS50850">
    <property type="entry name" value="MFS"/>
    <property type="match status" value="1"/>
</dbReference>
<evidence type="ECO:0000256" key="4">
    <source>
        <dbReference type="ARBA" id="ARBA00023136"/>
    </source>
</evidence>
<protein>
    <submittedName>
        <fullName evidence="7">MFS transporter</fullName>
    </submittedName>
</protein>
<feature type="transmembrane region" description="Helical" evidence="5">
    <location>
        <begin position="360"/>
        <end position="378"/>
    </location>
</feature>
<evidence type="ECO:0000256" key="3">
    <source>
        <dbReference type="ARBA" id="ARBA00022989"/>
    </source>
</evidence>
<dbReference type="EMBL" id="JAOVQM010000002">
    <property type="protein sequence ID" value="MCV2231912.1"/>
    <property type="molecule type" value="Genomic_DNA"/>
</dbReference>
<dbReference type="InterPro" id="IPR050327">
    <property type="entry name" value="Proton-linked_MCT"/>
</dbReference>
<dbReference type="Proteomes" id="UP001177160">
    <property type="component" value="Unassembled WGS sequence"/>
</dbReference>
<evidence type="ECO:0000256" key="2">
    <source>
        <dbReference type="ARBA" id="ARBA00022692"/>
    </source>
</evidence>
<feature type="transmembrane region" description="Helical" evidence="5">
    <location>
        <begin position="208"/>
        <end position="227"/>
    </location>
</feature>
<keyword evidence="4 5" id="KW-0472">Membrane</keyword>
<reference evidence="7" key="1">
    <citation type="submission" date="2022-09" db="EMBL/GenBank/DDBJ databases">
        <title>Novel Mycoplasma species identified in domestic and wild animals.</title>
        <authorList>
            <person name="Volokhov D.V."/>
            <person name="Furtak V.A."/>
            <person name="Zagorodnyaya T.A."/>
        </authorList>
    </citation>
    <scope>NUCLEOTIDE SEQUENCE</scope>
    <source>
        <strain evidence="7">Oakley</strain>
    </source>
</reference>
<feature type="transmembrane region" description="Helical" evidence="5">
    <location>
        <begin position="162"/>
        <end position="182"/>
    </location>
</feature>
<feature type="transmembrane region" description="Helical" evidence="5">
    <location>
        <begin position="336"/>
        <end position="354"/>
    </location>
</feature>
<feature type="domain" description="Major facilitator superfamily (MFS) profile" evidence="6">
    <location>
        <begin position="4"/>
        <end position="386"/>
    </location>
</feature>
<feature type="transmembrane region" description="Helical" evidence="5">
    <location>
        <begin position="7"/>
        <end position="25"/>
    </location>
</feature>
<dbReference type="InterPro" id="IPR020846">
    <property type="entry name" value="MFS_dom"/>
</dbReference>
<keyword evidence="8" id="KW-1185">Reference proteome</keyword>
<dbReference type="Gene3D" id="1.20.1250.20">
    <property type="entry name" value="MFS general substrate transporter like domains"/>
    <property type="match status" value="2"/>
</dbReference>
<feature type="transmembrane region" description="Helical" evidence="5">
    <location>
        <begin position="267"/>
        <end position="288"/>
    </location>
</feature>
<keyword evidence="2 5" id="KW-0812">Transmembrane</keyword>
<evidence type="ECO:0000256" key="5">
    <source>
        <dbReference type="SAM" id="Phobius"/>
    </source>
</evidence>
<dbReference type="InterPro" id="IPR011701">
    <property type="entry name" value="MFS"/>
</dbReference>
<feature type="transmembrane region" description="Helical" evidence="5">
    <location>
        <begin position="98"/>
        <end position="118"/>
    </location>
</feature>
<feature type="transmembrane region" description="Helical" evidence="5">
    <location>
        <begin position="73"/>
        <end position="92"/>
    </location>
</feature>
<sequence length="389" mass="43583">MPKKHTLMIISSILMMLLMGTVYAYSVFRYHIEDLYQISTLTSGFPYMTSLFFYAFSMMVTGRHLKPTRLRGFVFYGTLLIILGYFLSGIATHIGMLVFSYGVLIGTGVGMVYGVPIYMVQKLYPKRSGLMTGIILLGFGMSPLITAPLTSALIEWTSIRQTFFILGVVFLVLQLPLSYIFILKERTTFKQEPVEQRFKEKLKPFKRIYALFVIATLVGLMMIGLTYQVGVRYYGLNETHVTIALSFFAILNGLARPLFGKLMDNQGFKFSGILSVSLIVVASVIGLINRGSTFFLFGISFGLYWFNLGAWLAIVPATIKEFYGIQQYAKKYGLMFTGYGVGAILGTLASGYILDMLGETSYIYGFILALMVVSAILLSQMPKKIKRSI</sequence>
<dbReference type="SUPFAM" id="SSF103473">
    <property type="entry name" value="MFS general substrate transporter"/>
    <property type="match status" value="1"/>
</dbReference>
<evidence type="ECO:0000313" key="8">
    <source>
        <dbReference type="Proteomes" id="UP001177160"/>
    </source>
</evidence>
<comment type="subcellular location">
    <subcellularLocation>
        <location evidence="1">Cell membrane</location>
        <topology evidence="1">Multi-pass membrane protein</topology>
    </subcellularLocation>
</comment>
<organism evidence="7 8">
    <name type="scientific">Paracholeplasma manati</name>
    <dbReference type="NCBI Taxonomy" id="591373"/>
    <lineage>
        <taxon>Bacteria</taxon>
        <taxon>Bacillati</taxon>
        <taxon>Mycoplasmatota</taxon>
        <taxon>Mollicutes</taxon>
        <taxon>Acholeplasmatales</taxon>
        <taxon>Acholeplasmataceae</taxon>
        <taxon>Paracholeplasma</taxon>
    </lineage>
</organism>
<comment type="caution">
    <text evidence="7">The sequence shown here is derived from an EMBL/GenBank/DDBJ whole genome shotgun (WGS) entry which is preliminary data.</text>
</comment>
<name>A0ABT2Y590_9MOLU</name>
<dbReference type="PANTHER" id="PTHR11360:SF304">
    <property type="entry name" value="MFS DOMAIN-CONTAINING PROTEIN"/>
    <property type="match status" value="1"/>
</dbReference>
<feature type="transmembrane region" description="Helical" evidence="5">
    <location>
        <begin position="239"/>
        <end position="255"/>
    </location>
</feature>
<evidence type="ECO:0000259" key="6">
    <source>
        <dbReference type="PROSITE" id="PS50850"/>
    </source>
</evidence>
<evidence type="ECO:0000256" key="1">
    <source>
        <dbReference type="ARBA" id="ARBA00004651"/>
    </source>
</evidence>
<proteinExistence type="predicted"/>
<feature type="transmembrane region" description="Helical" evidence="5">
    <location>
        <begin position="130"/>
        <end position="150"/>
    </location>
</feature>
<dbReference type="InterPro" id="IPR036259">
    <property type="entry name" value="MFS_trans_sf"/>
</dbReference>
<accession>A0ABT2Y590</accession>
<evidence type="ECO:0000313" key="7">
    <source>
        <dbReference type="EMBL" id="MCV2231912.1"/>
    </source>
</evidence>
<dbReference type="RefSeq" id="WP_263608065.1">
    <property type="nucleotide sequence ID" value="NZ_JAOVQM010000002.1"/>
</dbReference>
<feature type="transmembrane region" description="Helical" evidence="5">
    <location>
        <begin position="294"/>
        <end position="315"/>
    </location>
</feature>
<dbReference type="PANTHER" id="PTHR11360">
    <property type="entry name" value="MONOCARBOXYLATE TRANSPORTER"/>
    <property type="match status" value="1"/>
</dbReference>
<keyword evidence="3 5" id="KW-1133">Transmembrane helix</keyword>
<gene>
    <name evidence="7" type="ORF">N7548_03620</name>
</gene>
<feature type="transmembrane region" description="Helical" evidence="5">
    <location>
        <begin position="45"/>
        <end position="61"/>
    </location>
</feature>